<protein>
    <submittedName>
        <fullName evidence="11">Shroom family member 1</fullName>
    </submittedName>
</protein>
<feature type="compositionally biased region" description="Basic and acidic residues" evidence="8">
    <location>
        <begin position="1136"/>
        <end position="1148"/>
    </location>
</feature>
<feature type="region of interest" description="Disordered" evidence="8">
    <location>
        <begin position="32"/>
        <end position="57"/>
    </location>
</feature>
<evidence type="ECO:0000259" key="9">
    <source>
        <dbReference type="PROSITE" id="PS51306"/>
    </source>
</evidence>
<feature type="region of interest" description="Disordered" evidence="8">
    <location>
        <begin position="783"/>
        <end position="834"/>
    </location>
</feature>
<dbReference type="STRING" id="32473.ENSXCOP00000008335"/>
<evidence type="ECO:0000256" key="5">
    <source>
        <dbReference type="ARBA" id="ARBA00023203"/>
    </source>
</evidence>
<evidence type="ECO:0000256" key="4">
    <source>
        <dbReference type="ARBA" id="ARBA00022701"/>
    </source>
</evidence>
<proteinExistence type="inferred from homology"/>
<keyword evidence="4" id="KW-0493">Microtubule</keyword>
<evidence type="ECO:0000313" key="11">
    <source>
        <dbReference type="Ensembl" id="ENSXCOP00000008335.1"/>
    </source>
</evidence>
<evidence type="ECO:0000256" key="6">
    <source>
        <dbReference type="ARBA" id="ARBA00023212"/>
    </source>
</evidence>
<evidence type="ECO:0000256" key="2">
    <source>
        <dbReference type="ARBA" id="ARBA00006469"/>
    </source>
</evidence>
<keyword evidence="3" id="KW-0963">Cytoplasm</keyword>
<feature type="compositionally biased region" description="Polar residues" evidence="8">
    <location>
        <begin position="819"/>
        <end position="834"/>
    </location>
</feature>
<feature type="compositionally biased region" description="Polar residues" evidence="8">
    <location>
        <begin position="783"/>
        <end position="794"/>
    </location>
</feature>
<dbReference type="Gene3D" id="6.10.250.3120">
    <property type="match status" value="1"/>
</dbReference>
<feature type="compositionally biased region" description="Polar residues" evidence="8">
    <location>
        <begin position="122"/>
        <end position="140"/>
    </location>
</feature>
<dbReference type="GO" id="GO:0007015">
    <property type="term" value="P:actin filament organization"/>
    <property type="evidence" value="ECO:0007669"/>
    <property type="project" value="TreeGrafter"/>
</dbReference>
<dbReference type="InterPro" id="IPR014799">
    <property type="entry name" value="ASD2_dom"/>
</dbReference>
<dbReference type="GO" id="GO:0030864">
    <property type="term" value="C:cortical actin cytoskeleton"/>
    <property type="evidence" value="ECO:0007669"/>
    <property type="project" value="TreeGrafter"/>
</dbReference>
<reference evidence="11" key="2">
    <citation type="submission" date="2025-09" db="UniProtKB">
        <authorList>
            <consortium name="Ensembl"/>
        </authorList>
    </citation>
    <scope>IDENTIFICATION</scope>
</reference>
<evidence type="ECO:0000256" key="1">
    <source>
        <dbReference type="ARBA" id="ARBA00004245"/>
    </source>
</evidence>
<evidence type="ECO:0000256" key="8">
    <source>
        <dbReference type="SAM" id="MobiDB-lite"/>
    </source>
</evidence>
<accession>A0A3B5LCS1</accession>
<feature type="compositionally biased region" description="Basic and acidic residues" evidence="8">
    <location>
        <begin position="1061"/>
        <end position="1071"/>
    </location>
</feature>
<feature type="domain" description="ASD2" evidence="10">
    <location>
        <begin position="1089"/>
        <end position="1360"/>
    </location>
</feature>
<keyword evidence="5 7" id="KW-0009">Actin-binding</keyword>
<feature type="domain" description="ASD1" evidence="9">
    <location>
        <begin position="545"/>
        <end position="630"/>
    </location>
</feature>
<dbReference type="Pfam" id="PF08687">
    <property type="entry name" value="ASD2"/>
    <property type="match status" value="1"/>
</dbReference>
<sequence>MDSYSLHFERMSNVDLHPLSLSVSRLSPAKSNSSIADHLSHHQHGKGDSAYSSFSGGSTAPDYPSPFLPDDLQSSSFSHCADLKYVKSIYHPTQFLQPDSKTMDQLYRSVEAISQQYHKNSDLNYHSLNGSESLHTNNNAHPKKEVQSSTPSQSGQAPPVPLRLDSFIATKNLENSRAHLHGTEFKPLPQQPQQEIRLHGQPYSQSQHFPRSETAILDKSSSNLSSEPLYSVWRGSHEMQQIKSGGYFQSERKRAYSAQEVHGSSELQRADRPRNGSQSCLSSSIQHKGQFYFVTGVYKPSEPAVRTHSAPISGTEFVREVSAVLETHHQDNPRSHSTMDNFFRPFYESSHTSSGMIPEDEEVFTSVDQGMVQMSKSLDQENYTPPHILNVLDESREIGHHTASNPIFYCGPDLKSPPQSATHQNDVNLVMGNKSTNYNRREDHTNRGKRQPLEDIASERINKETTPLLYHLTGASRTAMQPNPDPGFSGRKEGVLNKSVQEEVAVNNNETPAQGDTSRNHRGDVLSAACGTLDDSFKKYYKEKLKDAQCKVLSKTSFKRRDLQLPLPHCLTQNSECRPAKEIEKSFEKKNLRLANVAQPQVARIGGRKRLTPEQKKMCFSEPEKLNELGRTPKHSVCCSFGNESEGLFAAEFEGEDAAQQAEQGLVAARREMFESRGRALSVSSASKTNLKHVQHQALVEYMERKTGQKVAEPQHPTSHLPTPSRQRHSLGEKPFDWNPRPQSWNHEKHTKKKHLRPHSAGRILDSPSSSIRYAQFFSAQSCSGHYPGHQNSSRPRESHGPPQGKSASAESLLDQRESTSFLRNRSTSTPHTFQQLSWKVGQRGKSMEELGASKITKVSTLSKSSEHLDQLRRNSAEPAGRSRNIRSISHFAEDGDARRQETRKEEEFVGQNNSQGQNQHQTQKHPPQKQSSESVNGRSNPPVPHPPRQSVLVKAHLSPGKRRLCHSVFWMVTEVPNLFYYVPGSAFSVLNYDYFISSRSGTSPRLEREQTVDESSGEANHEVTLSCGVTTDPSLWILSPEEDHQADEQKELDLEAETVGQKEETEKGEMPEGETDSSEKSAKKPKWEELVKAVVKADRSLARVLCPLASRKTALMLMEQLLSEDTLLMEEHYKKKQEQKGAGESKGAEPSPCPPDSDSEKFQCTDEQSQLVNSFSKHIFPLCSQHLLVSYIHEHLRSLEESRGALQTDVEENAALGEAMKLLVGERCLPVELERYNLFIGDLERVVNLLLCLSARLARVQNALSVVDQHTDAEEKESLDSRHRLLCKQREDAKDLKDNLDRRENLVSTFLSRQLSAEQLQDYRRFVQTKASLLIRQKDLEEKQRLGEEQLEELFNSLNM</sequence>
<evidence type="ECO:0000256" key="3">
    <source>
        <dbReference type="ARBA" id="ARBA00022490"/>
    </source>
</evidence>
<feature type="region of interest" description="Disordered" evidence="8">
    <location>
        <begin position="122"/>
        <end position="161"/>
    </location>
</feature>
<dbReference type="Ensembl" id="ENSXCOT00000008440.1">
    <property type="protein sequence ID" value="ENSXCOP00000008335.1"/>
    <property type="gene ID" value="ENSXCOG00000006390.1"/>
</dbReference>
<feature type="compositionally biased region" description="Basic and acidic residues" evidence="8">
    <location>
        <begin position="865"/>
        <end position="876"/>
    </location>
</feature>
<dbReference type="GO" id="GO:0016324">
    <property type="term" value="C:apical plasma membrane"/>
    <property type="evidence" value="ECO:0007669"/>
    <property type="project" value="TreeGrafter"/>
</dbReference>
<dbReference type="Proteomes" id="UP000261380">
    <property type="component" value="Unplaced"/>
</dbReference>
<feature type="region of interest" description="Disordered" evidence="8">
    <location>
        <begin position="859"/>
        <end position="950"/>
    </location>
</feature>
<dbReference type="GO" id="GO:0051015">
    <property type="term" value="F:actin filament binding"/>
    <property type="evidence" value="ECO:0007669"/>
    <property type="project" value="InterPro"/>
</dbReference>
<name>A0A3B5LCS1_9TELE</name>
<dbReference type="PROSITE" id="PS51306">
    <property type="entry name" value="ASD1"/>
    <property type="match status" value="1"/>
</dbReference>
<evidence type="ECO:0000256" key="7">
    <source>
        <dbReference type="PROSITE-ProRule" id="PRU00637"/>
    </source>
</evidence>
<feature type="region of interest" description="Disordered" evidence="8">
    <location>
        <begin position="707"/>
        <end position="768"/>
    </location>
</feature>
<dbReference type="PROSITE" id="PS51307">
    <property type="entry name" value="ASD2"/>
    <property type="match status" value="1"/>
</dbReference>
<dbReference type="InterPro" id="IPR027685">
    <property type="entry name" value="Shroom_fam"/>
</dbReference>
<comment type="similarity">
    <text evidence="2">Belongs to the shroom family.</text>
</comment>
<evidence type="ECO:0000313" key="12">
    <source>
        <dbReference type="Proteomes" id="UP000261380"/>
    </source>
</evidence>
<feature type="compositionally biased region" description="Low complexity" evidence="8">
    <location>
        <begin position="912"/>
        <end position="922"/>
    </location>
</feature>
<feature type="compositionally biased region" description="Polar residues" evidence="8">
    <location>
        <begin position="716"/>
        <end position="725"/>
    </location>
</feature>
<dbReference type="PANTHER" id="PTHR15012">
    <property type="entry name" value="APICAL PROTEIN/SHROOM-RELATED"/>
    <property type="match status" value="1"/>
</dbReference>
<keyword evidence="12" id="KW-1185">Reference proteome</keyword>
<keyword evidence="6" id="KW-0206">Cytoskeleton</keyword>
<feature type="compositionally biased region" description="Basic and acidic residues" evidence="8">
    <location>
        <begin position="1044"/>
        <end position="1054"/>
    </location>
</feature>
<organism evidence="11 12">
    <name type="scientific">Xiphophorus couchianus</name>
    <name type="common">Monterrey platyfish</name>
    <dbReference type="NCBI Taxonomy" id="32473"/>
    <lineage>
        <taxon>Eukaryota</taxon>
        <taxon>Metazoa</taxon>
        <taxon>Chordata</taxon>
        <taxon>Craniata</taxon>
        <taxon>Vertebrata</taxon>
        <taxon>Euteleostomi</taxon>
        <taxon>Actinopterygii</taxon>
        <taxon>Neopterygii</taxon>
        <taxon>Teleostei</taxon>
        <taxon>Neoteleostei</taxon>
        <taxon>Acanthomorphata</taxon>
        <taxon>Ovalentaria</taxon>
        <taxon>Atherinomorphae</taxon>
        <taxon>Cyprinodontiformes</taxon>
        <taxon>Poeciliidae</taxon>
        <taxon>Poeciliinae</taxon>
        <taxon>Xiphophorus</taxon>
    </lineage>
</organism>
<dbReference type="GO" id="GO:0005912">
    <property type="term" value="C:adherens junction"/>
    <property type="evidence" value="ECO:0007669"/>
    <property type="project" value="TreeGrafter"/>
</dbReference>
<feature type="compositionally biased region" description="Polar residues" evidence="8">
    <location>
        <begin position="147"/>
        <end position="156"/>
    </location>
</feature>
<dbReference type="GO" id="GO:0005874">
    <property type="term" value="C:microtubule"/>
    <property type="evidence" value="ECO:0007669"/>
    <property type="project" value="UniProtKB-KW"/>
</dbReference>
<feature type="compositionally biased region" description="Basic and acidic residues" evidence="8">
    <location>
        <begin position="892"/>
        <end position="908"/>
    </location>
</feature>
<comment type="subcellular location">
    <subcellularLocation>
        <location evidence="1">Cytoplasm</location>
        <location evidence="1">Cytoskeleton</location>
    </subcellularLocation>
</comment>
<dbReference type="PANTHER" id="PTHR15012:SF37">
    <property type="entry name" value="PROTEIN SHROOM1"/>
    <property type="match status" value="1"/>
</dbReference>
<feature type="region of interest" description="Disordered" evidence="8">
    <location>
        <begin position="1136"/>
        <end position="1165"/>
    </location>
</feature>
<feature type="region of interest" description="Disordered" evidence="8">
    <location>
        <begin position="258"/>
        <end position="283"/>
    </location>
</feature>
<dbReference type="GeneTree" id="ENSGT00940000160656"/>
<reference evidence="11" key="1">
    <citation type="submission" date="2025-08" db="UniProtKB">
        <authorList>
            <consortium name="Ensembl"/>
        </authorList>
    </citation>
    <scope>IDENTIFICATION</scope>
</reference>
<evidence type="ECO:0000259" key="10">
    <source>
        <dbReference type="PROSITE" id="PS51307"/>
    </source>
</evidence>
<feature type="compositionally biased region" description="Basic residues" evidence="8">
    <location>
        <begin position="749"/>
        <end position="760"/>
    </location>
</feature>
<feature type="region of interest" description="Disordered" evidence="8">
    <location>
        <begin position="1044"/>
        <end position="1086"/>
    </location>
</feature>
<dbReference type="Pfam" id="PF08688">
    <property type="entry name" value="ASD1"/>
    <property type="match status" value="1"/>
</dbReference>
<dbReference type="GO" id="GO:0043296">
    <property type="term" value="C:apical junction complex"/>
    <property type="evidence" value="ECO:0007669"/>
    <property type="project" value="TreeGrafter"/>
</dbReference>
<dbReference type="InterPro" id="IPR014800">
    <property type="entry name" value="ASD1_dom"/>
</dbReference>